<gene>
    <name evidence="2" type="ORF">LCGC14_2811960</name>
</gene>
<comment type="caution">
    <text evidence="2">The sequence shown here is derived from an EMBL/GenBank/DDBJ whole genome shotgun (WGS) entry which is preliminary data.</text>
</comment>
<dbReference type="AlphaFoldDB" id="A0A0F9BAY8"/>
<dbReference type="EMBL" id="LAZR01053055">
    <property type="protein sequence ID" value="KKK81586.1"/>
    <property type="molecule type" value="Genomic_DNA"/>
</dbReference>
<feature type="coiled-coil region" evidence="1">
    <location>
        <begin position="143"/>
        <end position="170"/>
    </location>
</feature>
<sequence length="175" mass="19045">MAEITTIVSTAASVISAIGGAAACIAAFRSAGHAQKAFDQNQKMEKRFALRQLSVTAHQVAVEVDRIKWSAQGLKVAYKTLAVFAGAVDGSRQKLMLQEVEDKVKAADSIKEKASPFVDLNTLLLNGPLDEINDREVLMSQLLVEATALREKTEIELSEIQAQNAMYRENVVQKA</sequence>
<reference evidence="2" key="1">
    <citation type="journal article" date="2015" name="Nature">
        <title>Complex archaea that bridge the gap between prokaryotes and eukaryotes.</title>
        <authorList>
            <person name="Spang A."/>
            <person name="Saw J.H."/>
            <person name="Jorgensen S.L."/>
            <person name="Zaremba-Niedzwiedzka K."/>
            <person name="Martijn J."/>
            <person name="Lind A.E."/>
            <person name="van Eijk R."/>
            <person name="Schleper C."/>
            <person name="Guy L."/>
            <person name="Ettema T.J."/>
        </authorList>
    </citation>
    <scope>NUCLEOTIDE SEQUENCE</scope>
</reference>
<name>A0A0F9BAY8_9ZZZZ</name>
<evidence type="ECO:0000313" key="2">
    <source>
        <dbReference type="EMBL" id="KKK81586.1"/>
    </source>
</evidence>
<proteinExistence type="predicted"/>
<evidence type="ECO:0000256" key="1">
    <source>
        <dbReference type="SAM" id="Coils"/>
    </source>
</evidence>
<accession>A0A0F9BAY8</accession>
<protein>
    <submittedName>
        <fullName evidence="2">Uncharacterized protein</fullName>
    </submittedName>
</protein>
<organism evidence="2">
    <name type="scientific">marine sediment metagenome</name>
    <dbReference type="NCBI Taxonomy" id="412755"/>
    <lineage>
        <taxon>unclassified sequences</taxon>
        <taxon>metagenomes</taxon>
        <taxon>ecological metagenomes</taxon>
    </lineage>
</organism>
<keyword evidence="1" id="KW-0175">Coiled coil</keyword>